<evidence type="ECO:0000256" key="1">
    <source>
        <dbReference type="SAM" id="MobiDB-lite"/>
    </source>
</evidence>
<sequence length="71" mass="7928">MRRNTNHDDKPSIESGFHLSGNSGLRMLPRQAYVHTSDKAHLIDAKGPSRRLETNAAILEVPESESVEEET</sequence>
<comment type="caution">
    <text evidence="2">The sequence shown here is derived from an EMBL/GenBank/DDBJ whole genome shotgun (WGS) entry which is preliminary data.</text>
</comment>
<protein>
    <submittedName>
        <fullName evidence="2">Uncharacterized protein</fullName>
    </submittedName>
</protein>
<feature type="compositionally biased region" description="Basic and acidic residues" evidence="1">
    <location>
        <begin position="1"/>
        <end position="12"/>
    </location>
</feature>
<evidence type="ECO:0000313" key="3">
    <source>
        <dbReference type="Proteomes" id="UP001314170"/>
    </source>
</evidence>
<dbReference type="EMBL" id="CAWUPB010000850">
    <property type="protein sequence ID" value="CAK7325262.1"/>
    <property type="molecule type" value="Genomic_DNA"/>
</dbReference>
<dbReference type="AlphaFoldDB" id="A0AAV1QU14"/>
<organism evidence="2 3">
    <name type="scientific">Dovyalis caffra</name>
    <dbReference type="NCBI Taxonomy" id="77055"/>
    <lineage>
        <taxon>Eukaryota</taxon>
        <taxon>Viridiplantae</taxon>
        <taxon>Streptophyta</taxon>
        <taxon>Embryophyta</taxon>
        <taxon>Tracheophyta</taxon>
        <taxon>Spermatophyta</taxon>
        <taxon>Magnoliopsida</taxon>
        <taxon>eudicotyledons</taxon>
        <taxon>Gunneridae</taxon>
        <taxon>Pentapetalae</taxon>
        <taxon>rosids</taxon>
        <taxon>fabids</taxon>
        <taxon>Malpighiales</taxon>
        <taxon>Salicaceae</taxon>
        <taxon>Flacourtieae</taxon>
        <taxon>Dovyalis</taxon>
    </lineage>
</organism>
<name>A0AAV1QU14_9ROSI</name>
<proteinExistence type="predicted"/>
<accession>A0AAV1QU14</accession>
<keyword evidence="3" id="KW-1185">Reference proteome</keyword>
<feature type="region of interest" description="Disordered" evidence="1">
    <location>
        <begin position="1"/>
        <end position="22"/>
    </location>
</feature>
<reference evidence="2 3" key="1">
    <citation type="submission" date="2024-01" db="EMBL/GenBank/DDBJ databases">
        <authorList>
            <person name="Waweru B."/>
        </authorList>
    </citation>
    <scope>NUCLEOTIDE SEQUENCE [LARGE SCALE GENOMIC DNA]</scope>
</reference>
<dbReference type="Proteomes" id="UP001314170">
    <property type="component" value="Unassembled WGS sequence"/>
</dbReference>
<evidence type="ECO:0000313" key="2">
    <source>
        <dbReference type="EMBL" id="CAK7325262.1"/>
    </source>
</evidence>
<gene>
    <name evidence="2" type="ORF">DCAF_LOCUS2935</name>
</gene>